<organism evidence="2 3">
    <name type="scientific">Streptomyces virginiae</name>
    <name type="common">Streptomyces cinnamonensis</name>
    <dbReference type="NCBI Taxonomy" id="1961"/>
    <lineage>
        <taxon>Bacteria</taxon>
        <taxon>Bacillati</taxon>
        <taxon>Actinomycetota</taxon>
        <taxon>Actinomycetes</taxon>
        <taxon>Kitasatosporales</taxon>
        <taxon>Streptomycetaceae</taxon>
        <taxon>Streptomyces</taxon>
    </lineage>
</organism>
<dbReference type="EMBL" id="LGUV01000360">
    <property type="protein sequence ID" value="KOG45744.1"/>
    <property type="molecule type" value="Genomic_DNA"/>
</dbReference>
<evidence type="ECO:0000256" key="1">
    <source>
        <dbReference type="SAM" id="MobiDB-lite"/>
    </source>
</evidence>
<dbReference type="PATRIC" id="fig|1961.12.peg.6730"/>
<gene>
    <name evidence="2" type="ORF">ADK75_30305</name>
</gene>
<feature type="region of interest" description="Disordered" evidence="1">
    <location>
        <begin position="1"/>
        <end position="21"/>
    </location>
</feature>
<comment type="caution">
    <text evidence="2">The sequence shown here is derived from an EMBL/GenBank/DDBJ whole genome shotgun (WGS) entry which is preliminary data.</text>
</comment>
<name>A0A0L8M607_STRVG</name>
<evidence type="ECO:0000313" key="2">
    <source>
        <dbReference type="EMBL" id="KOG45744.1"/>
    </source>
</evidence>
<dbReference type="AlphaFoldDB" id="A0A0L8M607"/>
<protein>
    <submittedName>
        <fullName evidence="2">Uncharacterized protein</fullName>
    </submittedName>
</protein>
<proteinExistence type="predicted"/>
<reference evidence="3" key="1">
    <citation type="submission" date="2015-07" db="EMBL/GenBank/DDBJ databases">
        <authorList>
            <consortium name="Consortium for Microbial Forensics and Genomics (microFORGE)"/>
            <person name="Knight B.M."/>
            <person name="Roberts D.P."/>
            <person name="Lin D."/>
            <person name="Hari K."/>
            <person name="Fletcher J."/>
            <person name="Melcher U."/>
            <person name="Blagden T."/>
            <person name="Winegar R.A."/>
        </authorList>
    </citation>
    <scope>NUCLEOTIDE SEQUENCE [LARGE SCALE GENOMIC DNA]</scope>
    <source>
        <strain evidence="3">NRRL B-1447</strain>
    </source>
</reference>
<accession>A0A0L8M607</accession>
<dbReference type="Proteomes" id="UP000037084">
    <property type="component" value="Unassembled WGS sequence"/>
</dbReference>
<evidence type="ECO:0000313" key="3">
    <source>
        <dbReference type="Proteomes" id="UP000037084"/>
    </source>
</evidence>
<sequence>MITGWFAEPEDQRGQDEAGTVAVGKPVESRRDRAELLEACEVSFDRVAVAGELLVEGGRPAAEAPSASTVGCLVAALGERDGDAPTLQQMPDARLE</sequence>